<sequence>MMLKEELLHYVWQYQQFDRQALLTTEGAEVYVLRPGFLNSHAGPDFGEARVRIGTLEWAGTIEIHVRSSDWARHRHQTDAAYEGVILHVVWEDDAPVFRSEGSRIPTVVLQGRVPERILQKYETLVHALTPIPCAAHFPQSERLRKLSMLDKALLQRLERKAADVRDEWKATGHDWEEAVYRRLAWNMGFKVNAEPMQQLARALPLKILRKHRNQPWQVEALLFGQAGWLVGTFPDAYPAQLQKEFRFLHHKYQLESPLSPSVWKFARMRPANFPTVRLAQLAALLAQPHSLFALFTEATTPEALKEALAQPVGEYWRRHYHFGKEAKTRLGERMGATSLDNLLVNTAAPVLAAVARERDQPEMLDRAVALLETLPAESNHITRLWNELGLSFKTAADAQGALEWYQAYCSQKQCLKCEVGLELLRR</sequence>
<dbReference type="STRING" id="1075417.SAMN05421823_10375"/>
<dbReference type="Pfam" id="PF11013">
    <property type="entry name" value="DUF2851"/>
    <property type="match status" value="1"/>
</dbReference>
<name>A0A1G9DCJ2_9BACT</name>
<evidence type="ECO:0008006" key="3">
    <source>
        <dbReference type="Google" id="ProtNLM"/>
    </source>
</evidence>
<evidence type="ECO:0000313" key="2">
    <source>
        <dbReference type="Proteomes" id="UP000198510"/>
    </source>
</evidence>
<keyword evidence="2" id="KW-1185">Reference proteome</keyword>
<organism evidence="1 2">
    <name type="scientific">Catalinimonas alkaloidigena</name>
    <dbReference type="NCBI Taxonomy" id="1075417"/>
    <lineage>
        <taxon>Bacteria</taxon>
        <taxon>Pseudomonadati</taxon>
        <taxon>Bacteroidota</taxon>
        <taxon>Cytophagia</taxon>
        <taxon>Cytophagales</taxon>
        <taxon>Catalimonadaceae</taxon>
        <taxon>Catalinimonas</taxon>
    </lineage>
</organism>
<proteinExistence type="predicted"/>
<evidence type="ECO:0000313" key="1">
    <source>
        <dbReference type="EMBL" id="SDK61612.1"/>
    </source>
</evidence>
<gene>
    <name evidence="1" type="ORF">SAMN05421823_10375</name>
</gene>
<dbReference type="EMBL" id="FNFO01000003">
    <property type="protein sequence ID" value="SDK61612.1"/>
    <property type="molecule type" value="Genomic_DNA"/>
</dbReference>
<dbReference type="InterPro" id="IPR021272">
    <property type="entry name" value="DUF2851"/>
</dbReference>
<reference evidence="1 2" key="1">
    <citation type="submission" date="2016-10" db="EMBL/GenBank/DDBJ databases">
        <authorList>
            <person name="de Groot N.N."/>
        </authorList>
    </citation>
    <scope>NUCLEOTIDE SEQUENCE [LARGE SCALE GENOMIC DNA]</scope>
    <source>
        <strain evidence="1 2">DSM 25186</strain>
    </source>
</reference>
<dbReference type="RefSeq" id="WP_317042774.1">
    <property type="nucleotide sequence ID" value="NZ_FNFO01000003.1"/>
</dbReference>
<protein>
    <recommendedName>
        <fullName evidence="3">DUF2851 domain-containing protein</fullName>
    </recommendedName>
</protein>
<dbReference type="AlphaFoldDB" id="A0A1G9DCJ2"/>
<accession>A0A1G9DCJ2</accession>
<dbReference type="Proteomes" id="UP000198510">
    <property type="component" value="Unassembled WGS sequence"/>
</dbReference>